<protein>
    <submittedName>
        <fullName evidence="1">Uncharacterized protein</fullName>
    </submittedName>
</protein>
<gene>
    <name evidence="1" type="ordered locus">Sare_3574</name>
</gene>
<proteinExistence type="predicted"/>
<sequence>MSPSPLQQRDLMKRAAGVSTMKAVCHRDTWGVLEANAPYWFDGPKLRNNDKTIVPRDDGMIEVTLSGPEVTQVLRVAYTKSRPWAGAFSHHKVVLLRIHAAFSEVVAKVDPAANRGPVIPPVIIDDRIDAE</sequence>
<dbReference type="AlphaFoldDB" id="A8LZ14"/>
<name>A8LZ14_SALAI</name>
<dbReference type="KEGG" id="saq:Sare_3574"/>
<reference evidence="1" key="1">
    <citation type="submission" date="2007-10" db="EMBL/GenBank/DDBJ databases">
        <title>Complete sequence of Salinispora arenicola CNS-205.</title>
        <authorList>
            <consortium name="US DOE Joint Genome Institute"/>
            <person name="Copeland A."/>
            <person name="Lucas S."/>
            <person name="Lapidus A."/>
            <person name="Barry K."/>
            <person name="Glavina del Rio T."/>
            <person name="Dalin E."/>
            <person name="Tice H."/>
            <person name="Pitluck S."/>
            <person name="Foster B."/>
            <person name="Schmutz J."/>
            <person name="Larimer F."/>
            <person name="Land M."/>
            <person name="Hauser L."/>
            <person name="Kyrpides N."/>
            <person name="Ivanova N."/>
            <person name="Jensen P.R."/>
            <person name="Moore B.S."/>
            <person name="Penn K."/>
            <person name="Jenkins C."/>
            <person name="Udwary D."/>
            <person name="Xiang L."/>
            <person name="Gontang E."/>
            <person name="Richardson P."/>
        </authorList>
    </citation>
    <scope>NUCLEOTIDE SEQUENCE [LARGE SCALE GENOMIC DNA]</scope>
    <source>
        <strain evidence="1">CNS-205</strain>
    </source>
</reference>
<dbReference type="OrthoDB" id="4082200at2"/>
<accession>A8LZ14</accession>
<dbReference type="HOGENOM" id="CLU_1926066_0_0_11"/>
<dbReference type="EMBL" id="CP000850">
    <property type="protein sequence ID" value="ABV99374.1"/>
    <property type="molecule type" value="Genomic_DNA"/>
</dbReference>
<dbReference type="STRING" id="391037.Sare_3574"/>
<organism evidence="1">
    <name type="scientific">Salinispora arenicola (strain CNS-205)</name>
    <dbReference type="NCBI Taxonomy" id="391037"/>
    <lineage>
        <taxon>Bacteria</taxon>
        <taxon>Bacillati</taxon>
        <taxon>Actinomycetota</taxon>
        <taxon>Actinomycetes</taxon>
        <taxon>Micromonosporales</taxon>
        <taxon>Micromonosporaceae</taxon>
        <taxon>Salinispora</taxon>
    </lineage>
</organism>
<evidence type="ECO:0000313" key="1">
    <source>
        <dbReference type="EMBL" id="ABV99374.1"/>
    </source>
</evidence>